<reference evidence="3 4" key="1">
    <citation type="journal article" date="2017" name="Antonie Van Leeuwenhoek">
        <title>Rhizobium rhizosphaerae sp. nov., a novel species isolated from rice rhizosphere.</title>
        <authorList>
            <person name="Zhao J.J."/>
            <person name="Zhang J."/>
            <person name="Zhang R.J."/>
            <person name="Zhang C.W."/>
            <person name="Yin H.Q."/>
            <person name="Zhang X.X."/>
        </authorList>
    </citation>
    <scope>NUCLEOTIDE SEQUENCE [LARGE SCALE GENOMIC DNA]</scope>
    <source>
        <strain evidence="3 4">E3</strain>
    </source>
</reference>
<dbReference type="SUPFAM" id="SSF53448">
    <property type="entry name" value="Nucleotide-diphospho-sugar transferases"/>
    <property type="match status" value="1"/>
</dbReference>
<dbReference type="AlphaFoldDB" id="K6YE16"/>
<dbReference type="Gene3D" id="3.90.550.10">
    <property type="entry name" value="Spore Coat Polysaccharide Biosynthesis Protein SpsA, Chain A"/>
    <property type="match status" value="1"/>
</dbReference>
<feature type="domain" description="MobA-like NTP transferase" evidence="2">
    <location>
        <begin position="6"/>
        <end position="167"/>
    </location>
</feature>
<keyword evidence="4" id="KW-1185">Reference proteome</keyword>
<keyword evidence="3" id="KW-0808">Transferase</keyword>
<dbReference type="CDD" id="cd04182">
    <property type="entry name" value="GT_2_like_f"/>
    <property type="match status" value="1"/>
</dbReference>
<dbReference type="PANTHER" id="PTHR43777:SF1">
    <property type="entry name" value="MOLYBDENUM COFACTOR CYTIDYLYLTRANSFERASE"/>
    <property type="match status" value="1"/>
</dbReference>
<evidence type="ECO:0000313" key="4">
    <source>
        <dbReference type="Proteomes" id="UP000006334"/>
    </source>
</evidence>
<keyword evidence="1" id="KW-0460">Magnesium</keyword>
<dbReference type="InterPro" id="IPR025877">
    <property type="entry name" value="MobA-like_NTP_Trfase"/>
</dbReference>
<protein>
    <submittedName>
        <fullName evidence="3">Molybdenum cofactor cytidylyltransferase</fullName>
        <ecNumber evidence="3">2.7.7.76</ecNumber>
    </submittedName>
</protein>
<organism evidence="3 4">
    <name type="scientific">Aliiglaciecola lipolytica E3</name>
    <dbReference type="NCBI Taxonomy" id="1127673"/>
    <lineage>
        <taxon>Bacteria</taxon>
        <taxon>Pseudomonadati</taxon>
        <taxon>Pseudomonadota</taxon>
        <taxon>Gammaproteobacteria</taxon>
        <taxon>Alteromonadales</taxon>
        <taxon>Alteromonadaceae</taxon>
        <taxon>Aliiglaciecola</taxon>
    </lineage>
</organism>
<gene>
    <name evidence="3" type="primary">mocA</name>
    <name evidence="3" type="ORF">GLIP_2235</name>
</gene>
<name>K6YE16_9ALTE</name>
<dbReference type="GO" id="GO:0061602">
    <property type="term" value="F:molybdenum cofactor cytidylyltransferase activity"/>
    <property type="evidence" value="ECO:0007669"/>
    <property type="project" value="UniProtKB-EC"/>
</dbReference>
<dbReference type="OrthoDB" id="5298023at2"/>
<dbReference type="eggNOG" id="COG2068">
    <property type="taxonomic scope" value="Bacteria"/>
</dbReference>
<dbReference type="RefSeq" id="WP_008844679.1">
    <property type="nucleotide sequence ID" value="NZ_BAEN01000041.1"/>
</dbReference>
<evidence type="ECO:0000259" key="2">
    <source>
        <dbReference type="Pfam" id="PF12804"/>
    </source>
</evidence>
<dbReference type="Pfam" id="PF12804">
    <property type="entry name" value="NTP_transf_3"/>
    <property type="match status" value="1"/>
</dbReference>
<keyword evidence="3" id="KW-0548">Nucleotidyltransferase</keyword>
<dbReference type="EC" id="2.7.7.76" evidence="3"/>
<dbReference type="InterPro" id="IPR029044">
    <property type="entry name" value="Nucleotide-diphossugar_trans"/>
</dbReference>
<evidence type="ECO:0000256" key="1">
    <source>
        <dbReference type="ARBA" id="ARBA00022842"/>
    </source>
</evidence>
<dbReference type="EMBL" id="BAEN01000041">
    <property type="protein sequence ID" value="GAC14863.1"/>
    <property type="molecule type" value="Genomic_DNA"/>
</dbReference>
<dbReference type="PANTHER" id="PTHR43777">
    <property type="entry name" value="MOLYBDENUM COFACTOR CYTIDYLYLTRANSFERASE"/>
    <property type="match status" value="1"/>
</dbReference>
<evidence type="ECO:0000313" key="3">
    <source>
        <dbReference type="EMBL" id="GAC14863.1"/>
    </source>
</evidence>
<dbReference type="STRING" id="1127673.GLIP_2235"/>
<comment type="caution">
    <text evidence="3">The sequence shown here is derived from an EMBL/GenBank/DDBJ whole genome shotgun (WGS) entry which is preliminary data.</text>
</comment>
<dbReference type="Proteomes" id="UP000006334">
    <property type="component" value="Unassembled WGS sequence"/>
</dbReference>
<sequence>MNITSLLLAAGEGRRFGDVKQLADIDGMPMLNYVIKQHQLAGIEDIIVVLGANANKIVEQIDTSVQVVIANNWRLGMGESIRVGVEAINSREKTETKHVLLSLADQIEVKSPQIAKLCSQAAHAPSAIVAAEYANNIGVPVCFPTSMFPDLLNLDSKSGAKPVIQANKGKVIRVAIPEAQFDIDTTEDLRRWQSKLQTNSGE</sequence>
<proteinExistence type="predicted"/>
<accession>K6YE16</accession>